<comment type="caution">
    <text evidence="3">The sequence shown here is derived from an EMBL/GenBank/DDBJ whole genome shotgun (WGS) entry which is preliminary data.</text>
</comment>
<dbReference type="Pfam" id="PF13279">
    <property type="entry name" value="4HBT_2"/>
    <property type="match status" value="1"/>
</dbReference>
<dbReference type="EMBL" id="SSMQ01000006">
    <property type="protein sequence ID" value="TKD10397.1"/>
    <property type="molecule type" value="Genomic_DNA"/>
</dbReference>
<dbReference type="PANTHER" id="PTHR31793">
    <property type="entry name" value="4-HYDROXYBENZOYL-COA THIOESTERASE FAMILY MEMBER"/>
    <property type="match status" value="1"/>
</dbReference>
<dbReference type="SUPFAM" id="SSF54637">
    <property type="entry name" value="Thioesterase/thiol ester dehydrase-isomerase"/>
    <property type="match status" value="1"/>
</dbReference>
<dbReference type="Proteomes" id="UP000309215">
    <property type="component" value="Unassembled WGS sequence"/>
</dbReference>
<organism evidence="3 4">
    <name type="scientific">Polyangium fumosum</name>
    <dbReference type="NCBI Taxonomy" id="889272"/>
    <lineage>
        <taxon>Bacteria</taxon>
        <taxon>Pseudomonadati</taxon>
        <taxon>Myxococcota</taxon>
        <taxon>Polyangia</taxon>
        <taxon>Polyangiales</taxon>
        <taxon>Polyangiaceae</taxon>
        <taxon>Polyangium</taxon>
    </lineage>
</organism>
<keyword evidence="4" id="KW-1185">Reference proteome</keyword>
<dbReference type="OrthoDB" id="21822at2"/>
<dbReference type="AlphaFoldDB" id="A0A4U1JGE5"/>
<evidence type="ECO:0000313" key="4">
    <source>
        <dbReference type="Proteomes" id="UP000309215"/>
    </source>
</evidence>
<sequence length="141" mass="15582">MIAFVRPIKFEEVDAAGIVFFGHYLGFAHEAMEHFFAGLERGYPHLIVKRRVGLPAVKVNMSFRAPARYGDVLRIETSTAHLGNRSATLVYRMLREEGSVLVATVEHTIVTTNLDVMASCPMPDDVRSILAAHLSVEATSP</sequence>
<name>A0A4U1JGE5_9BACT</name>
<evidence type="ECO:0000313" key="3">
    <source>
        <dbReference type="EMBL" id="TKD10397.1"/>
    </source>
</evidence>
<dbReference type="RefSeq" id="WP_136928361.1">
    <property type="nucleotide sequence ID" value="NZ_SSMQ01000006.1"/>
</dbReference>
<proteinExistence type="inferred from homology"/>
<evidence type="ECO:0000256" key="1">
    <source>
        <dbReference type="ARBA" id="ARBA00005953"/>
    </source>
</evidence>
<accession>A0A4U1JGE5</accession>
<evidence type="ECO:0000256" key="2">
    <source>
        <dbReference type="ARBA" id="ARBA00022801"/>
    </source>
</evidence>
<comment type="similarity">
    <text evidence="1">Belongs to the 4-hydroxybenzoyl-CoA thioesterase family.</text>
</comment>
<keyword evidence="2" id="KW-0378">Hydrolase</keyword>
<dbReference type="CDD" id="cd00586">
    <property type="entry name" value="4HBT"/>
    <property type="match status" value="1"/>
</dbReference>
<dbReference type="PANTHER" id="PTHR31793:SF27">
    <property type="entry name" value="NOVEL THIOESTERASE SUPERFAMILY DOMAIN AND SAPOSIN A-TYPE DOMAIN CONTAINING PROTEIN (0610012H03RIK)"/>
    <property type="match status" value="1"/>
</dbReference>
<dbReference type="GO" id="GO:0047617">
    <property type="term" value="F:fatty acyl-CoA hydrolase activity"/>
    <property type="evidence" value="ECO:0007669"/>
    <property type="project" value="TreeGrafter"/>
</dbReference>
<protein>
    <submittedName>
        <fullName evidence="3">Acyl-CoA thioesterase</fullName>
    </submittedName>
</protein>
<reference evidence="3 4" key="1">
    <citation type="submission" date="2019-04" db="EMBL/GenBank/DDBJ databases">
        <authorList>
            <person name="Li Y."/>
            <person name="Wang J."/>
        </authorList>
    </citation>
    <scope>NUCLEOTIDE SEQUENCE [LARGE SCALE GENOMIC DNA]</scope>
    <source>
        <strain evidence="3 4">DSM 14668</strain>
    </source>
</reference>
<gene>
    <name evidence="3" type="ORF">E8A74_08080</name>
</gene>
<dbReference type="InterPro" id="IPR029069">
    <property type="entry name" value="HotDog_dom_sf"/>
</dbReference>
<dbReference type="InterPro" id="IPR050563">
    <property type="entry name" value="4-hydroxybenzoyl-CoA_TE"/>
</dbReference>
<dbReference type="Gene3D" id="3.10.129.10">
    <property type="entry name" value="Hotdog Thioesterase"/>
    <property type="match status" value="1"/>
</dbReference>